<evidence type="ECO:0000313" key="2">
    <source>
        <dbReference type="EMBL" id="MCL6284530.1"/>
    </source>
</evidence>
<keyword evidence="3" id="KW-1185">Reference proteome</keyword>
<proteinExistence type="predicted"/>
<dbReference type="SUPFAM" id="SSF55729">
    <property type="entry name" value="Acyl-CoA N-acyltransferases (Nat)"/>
    <property type="match status" value="1"/>
</dbReference>
<dbReference type="RefSeq" id="WP_249710595.1">
    <property type="nucleotide sequence ID" value="NZ_JAMFMB010000016.1"/>
</dbReference>
<gene>
    <name evidence="2" type="ORF">M3P21_13425</name>
</gene>
<dbReference type="Pfam" id="PF13302">
    <property type="entry name" value="Acetyltransf_3"/>
    <property type="match status" value="1"/>
</dbReference>
<accession>A0ABT0Q3T1</accession>
<organism evidence="2 3">
    <name type="scientific">Ruegeria spongiae</name>
    <dbReference type="NCBI Taxonomy" id="2942209"/>
    <lineage>
        <taxon>Bacteria</taxon>
        <taxon>Pseudomonadati</taxon>
        <taxon>Pseudomonadota</taxon>
        <taxon>Alphaproteobacteria</taxon>
        <taxon>Rhodobacterales</taxon>
        <taxon>Roseobacteraceae</taxon>
        <taxon>Ruegeria</taxon>
    </lineage>
</organism>
<sequence length="192" mass="21005">MTLMMCELPVKGSCAMQARQLADRIPVLETRRLVLRAPHIEDFRAYAEIALSPRGAHLGHATRAEAWHDFSNMVAGWLLRGHGLWTVTSRQDGTLLGFVLLGFEPGDEEPELGFMLTEEAEGHGYASEAAEAARAYGFDHMRLPSLVSYIDASNDRSIALAERIGAFADGELAYAGDPAPSIVYRHPKPEAA</sequence>
<name>A0ABT0Q3T1_9RHOB</name>
<protein>
    <submittedName>
        <fullName evidence="2">GNAT family N-acetyltransferase</fullName>
    </submittedName>
</protein>
<dbReference type="InterPro" id="IPR000182">
    <property type="entry name" value="GNAT_dom"/>
</dbReference>
<dbReference type="InterPro" id="IPR016181">
    <property type="entry name" value="Acyl_CoA_acyltransferase"/>
</dbReference>
<dbReference type="PANTHER" id="PTHR43792:SF1">
    <property type="entry name" value="N-ACETYLTRANSFERASE DOMAIN-CONTAINING PROTEIN"/>
    <property type="match status" value="1"/>
</dbReference>
<dbReference type="Proteomes" id="UP001203880">
    <property type="component" value="Unassembled WGS sequence"/>
</dbReference>
<feature type="domain" description="N-acetyltransferase" evidence="1">
    <location>
        <begin position="33"/>
        <end position="189"/>
    </location>
</feature>
<dbReference type="PROSITE" id="PS51186">
    <property type="entry name" value="GNAT"/>
    <property type="match status" value="1"/>
</dbReference>
<dbReference type="Gene3D" id="3.40.630.30">
    <property type="match status" value="1"/>
</dbReference>
<dbReference type="EMBL" id="JAMFMB010000016">
    <property type="protein sequence ID" value="MCL6284530.1"/>
    <property type="molecule type" value="Genomic_DNA"/>
</dbReference>
<reference evidence="2" key="1">
    <citation type="submission" date="2022-05" db="EMBL/GenBank/DDBJ databases">
        <authorList>
            <person name="Park J.-S."/>
        </authorList>
    </citation>
    <scope>NUCLEOTIDE SEQUENCE</scope>
    <source>
        <strain evidence="2">2012CJ41-6</strain>
    </source>
</reference>
<evidence type="ECO:0000313" key="3">
    <source>
        <dbReference type="Proteomes" id="UP001203880"/>
    </source>
</evidence>
<dbReference type="PANTHER" id="PTHR43792">
    <property type="entry name" value="GNAT FAMILY, PUTATIVE (AFU_ORTHOLOGUE AFUA_3G00765)-RELATED-RELATED"/>
    <property type="match status" value="1"/>
</dbReference>
<dbReference type="InterPro" id="IPR051531">
    <property type="entry name" value="N-acetyltransferase"/>
</dbReference>
<evidence type="ECO:0000259" key="1">
    <source>
        <dbReference type="PROSITE" id="PS51186"/>
    </source>
</evidence>
<comment type="caution">
    <text evidence="2">The sequence shown here is derived from an EMBL/GenBank/DDBJ whole genome shotgun (WGS) entry which is preliminary data.</text>
</comment>